<organism evidence="5 6">
    <name type="scientific">Butyricimonas virosa</name>
    <dbReference type="NCBI Taxonomy" id="544645"/>
    <lineage>
        <taxon>Bacteria</taxon>
        <taxon>Pseudomonadati</taxon>
        <taxon>Bacteroidota</taxon>
        <taxon>Bacteroidia</taxon>
        <taxon>Bacteroidales</taxon>
        <taxon>Odoribacteraceae</taxon>
        <taxon>Butyricimonas</taxon>
    </lineage>
</organism>
<dbReference type="SMART" id="SM00990">
    <property type="entry name" value="VRR_NUC"/>
    <property type="match status" value="1"/>
</dbReference>
<evidence type="ECO:0000256" key="3">
    <source>
        <dbReference type="ARBA" id="ARBA00022801"/>
    </source>
</evidence>
<comment type="cofactor">
    <cofactor evidence="1">
        <name>Mg(2+)</name>
        <dbReference type="ChEBI" id="CHEBI:18420"/>
    </cofactor>
</comment>
<reference evidence="5 6" key="1">
    <citation type="submission" date="2018-08" db="EMBL/GenBank/DDBJ databases">
        <title>A genome reference for cultivated species of the human gut microbiota.</title>
        <authorList>
            <person name="Zou Y."/>
            <person name="Xue W."/>
            <person name="Luo G."/>
        </authorList>
    </citation>
    <scope>NUCLEOTIDE SEQUENCE [LARGE SCALE GENOMIC DNA]</scope>
    <source>
        <strain evidence="5 6">OF02-7</strain>
    </source>
</reference>
<evidence type="ECO:0000313" key="6">
    <source>
        <dbReference type="Proteomes" id="UP000286063"/>
    </source>
</evidence>
<dbReference type="GO" id="GO:0003676">
    <property type="term" value="F:nucleic acid binding"/>
    <property type="evidence" value="ECO:0007669"/>
    <property type="project" value="InterPro"/>
</dbReference>
<feature type="domain" description="VRR-NUC" evidence="4">
    <location>
        <begin position="3"/>
        <end position="102"/>
    </location>
</feature>
<dbReference type="InterPro" id="IPR014883">
    <property type="entry name" value="VRR_NUC"/>
</dbReference>
<keyword evidence="3" id="KW-0378">Hydrolase</keyword>
<dbReference type="GO" id="GO:0016788">
    <property type="term" value="F:hydrolase activity, acting on ester bonds"/>
    <property type="evidence" value="ECO:0007669"/>
    <property type="project" value="InterPro"/>
</dbReference>
<accession>A0A413ITQ3</accession>
<protein>
    <submittedName>
        <fullName evidence="5">VRR-NUC domain-containing protein</fullName>
    </submittedName>
</protein>
<dbReference type="InterPro" id="IPR011856">
    <property type="entry name" value="tRNA_endonuc-like_dom_sf"/>
</dbReference>
<dbReference type="Pfam" id="PF08774">
    <property type="entry name" value="VRR_NUC"/>
    <property type="match status" value="1"/>
</dbReference>
<name>A0A413ITQ3_9BACT</name>
<dbReference type="RefSeq" id="WP_117774451.1">
    <property type="nucleotide sequence ID" value="NZ_QSCR01000001.1"/>
</dbReference>
<evidence type="ECO:0000313" key="5">
    <source>
        <dbReference type="EMBL" id="RGY21308.1"/>
    </source>
</evidence>
<dbReference type="AlphaFoldDB" id="A0A413ITQ3"/>
<proteinExistence type="predicted"/>
<dbReference type="OrthoDB" id="1272564at2"/>
<dbReference type="Gene3D" id="3.40.1350.10">
    <property type="match status" value="1"/>
</dbReference>
<gene>
    <name evidence="5" type="ORF">DXA50_00195</name>
</gene>
<evidence type="ECO:0000256" key="1">
    <source>
        <dbReference type="ARBA" id="ARBA00001946"/>
    </source>
</evidence>
<dbReference type="EMBL" id="QSCR01000001">
    <property type="protein sequence ID" value="RGY21308.1"/>
    <property type="molecule type" value="Genomic_DNA"/>
</dbReference>
<sequence length="119" mass="13595">MRDREHQLQVACLNWFRMQHPGKLIHAIPNGGARNIVTAAKLKAEGVVAGVPDLFIPEPSGQYHGLFVEMKVKGGRLQQTQKNMIGKLKERGYKCDVCWSLDDFMKVVNEYFNRHETID</sequence>
<keyword evidence="2" id="KW-0540">Nuclease</keyword>
<comment type="caution">
    <text evidence="5">The sequence shown here is derived from an EMBL/GenBank/DDBJ whole genome shotgun (WGS) entry which is preliminary data.</text>
</comment>
<evidence type="ECO:0000256" key="2">
    <source>
        <dbReference type="ARBA" id="ARBA00022722"/>
    </source>
</evidence>
<evidence type="ECO:0000259" key="4">
    <source>
        <dbReference type="SMART" id="SM00990"/>
    </source>
</evidence>
<dbReference type="GO" id="GO:0004518">
    <property type="term" value="F:nuclease activity"/>
    <property type="evidence" value="ECO:0007669"/>
    <property type="project" value="UniProtKB-KW"/>
</dbReference>
<dbReference type="Proteomes" id="UP000286063">
    <property type="component" value="Unassembled WGS sequence"/>
</dbReference>